<evidence type="ECO:0000313" key="3">
    <source>
        <dbReference type="EMBL" id="MCK2213835.1"/>
    </source>
</evidence>
<keyword evidence="1" id="KW-0479">Metal-binding</keyword>
<gene>
    <name evidence="3" type="ORF">MF672_008535</name>
</gene>
<name>A0ABT0FNB2_9ACTN</name>
<dbReference type="PANTHER" id="PTHR43048">
    <property type="entry name" value="METHYLMALONYL-COA EPIMERASE"/>
    <property type="match status" value="1"/>
</dbReference>
<sequence length="151" mass="16658">MISLFRSLHHVCVVVADLDQAVAYYESLGVGPWYDYPKGGPYETYEVPNPVASAAMRYKCADLDNVQLQLCQPPAGLDSPQRRFLEECGEGVYHLGFESPDLGAAEERARTLGVDVLARGRRADGSGFCYFDTRARAGVTLEIRRTQHDAG</sequence>
<accession>A0ABT0FNB2</accession>
<dbReference type="Pfam" id="PF13669">
    <property type="entry name" value="Glyoxalase_4"/>
    <property type="match status" value="1"/>
</dbReference>
<keyword evidence="4" id="KW-1185">Reference proteome</keyword>
<dbReference type="InterPro" id="IPR037523">
    <property type="entry name" value="VOC_core"/>
</dbReference>
<dbReference type="Gene3D" id="3.10.180.10">
    <property type="entry name" value="2,3-Dihydroxybiphenyl 1,2-Dioxygenase, domain 1"/>
    <property type="match status" value="1"/>
</dbReference>
<dbReference type="InterPro" id="IPR029068">
    <property type="entry name" value="Glyas_Bleomycin-R_OHBP_Dase"/>
</dbReference>
<organism evidence="3 4">
    <name type="scientific">Actinomadura luzonensis</name>
    <dbReference type="NCBI Taxonomy" id="2805427"/>
    <lineage>
        <taxon>Bacteria</taxon>
        <taxon>Bacillati</taxon>
        <taxon>Actinomycetota</taxon>
        <taxon>Actinomycetes</taxon>
        <taxon>Streptosporangiales</taxon>
        <taxon>Thermomonosporaceae</taxon>
        <taxon>Actinomadura</taxon>
    </lineage>
</organism>
<dbReference type="Proteomes" id="UP001317259">
    <property type="component" value="Unassembled WGS sequence"/>
</dbReference>
<dbReference type="PROSITE" id="PS51819">
    <property type="entry name" value="VOC"/>
    <property type="match status" value="1"/>
</dbReference>
<dbReference type="SUPFAM" id="SSF54593">
    <property type="entry name" value="Glyoxalase/Bleomycin resistance protein/Dihydroxybiphenyl dioxygenase"/>
    <property type="match status" value="1"/>
</dbReference>
<dbReference type="EMBL" id="JAKRKC020000001">
    <property type="protein sequence ID" value="MCK2213835.1"/>
    <property type="molecule type" value="Genomic_DNA"/>
</dbReference>
<protein>
    <submittedName>
        <fullName evidence="3">VOC family protein</fullName>
    </submittedName>
</protein>
<evidence type="ECO:0000259" key="2">
    <source>
        <dbReference type="PROSITE" id="PS51819"/>
    </source>
</evidence>
<evidence type="ECO:0000313" key="4">
    <source>
        <dbReference type="Proteomes" id="UP001317259"/>
    </source>
</evidence>
<comment type="caution">
    <text evidence="3">The sequence shown here is derived from an EMBL/GenBank/DDBJ whole genome shotgun (WGS) entry which is preliminary data.</text>
</comment>
<feature type="domain" description="VOC" evidence="2">
    <location>
        <begin position="7"/>
        <end position="146"/>
    </location>
</feature>
<proteinExistence type="predicted"/>
<dbReference type="RefSeq" id="WP_242375506.1">
    <property type="nucleotide sequence ID" value="NZ_JAKRKC020000001.1"/>
</dbReference>
<evidence type="ECO:0000256" key="1">
    <source>
        <dbReference type="ARBA" id="ARBA00022723"/>
    </source>
</evidence>
<reference evidence="3 4" key="1">
    <citation type="submission" date="2022-04" db="EMBL/GenBank/DDBJ databases">
        <title>Genome draft of Actinomadura sp. ATCC 31491.</title>
        <authorList>
            <person name="Shi X."/>
            <person name="Du Y."/>
        </authorList>
    </citation>
    <scope>NUCLEOTIDE SEQUENCE [LARGE SCALE GENOMIC DNA]</scope>
    <source>
        <strain evidence="3 4">ATCC 31491</strain>
    </source>
</reference>
<dbReference type="PANTHER" id="PTHR43048:SF3">
    <property type="entry name" value="METHYLMALONYL-COA EPIMERASE, MITOCHONDRIAL"/>
    <property type="match status" value="1"/>
</dbReference>
<dbReference type="InterPro" id="IPR051785">
    <property type="entry name" value="MMCE/EMCE_epimerase"/>
</dbReference>